<name>A0ACC6TGG4_9MICC</name>
<evidence type="ECO:0000313" key="2">
    <source>
        <dbReference type="Proteomes" id="UP001549207"/>
    </source>
</evidence>
<evidence type="ECO:0000313" key="1">
    <source>
        <dbReference type="EMBL" id="MET3772836.1"/>
    </source>
</evidence>
<organism evidence="1 2">
    <name type="scientific">Arthrobacter nitrophenolicus</name>
    <dbReference type="NCBI Taxonomy" id="683150"/>
    <lineage>
        <taxon>Bacteria</taxon>
        <taxon>Bacillati</taxon>
        <taxon>Actinomycetota</taxon>
        <taxon>Actinomycetes</taxon>
        <taxon>Micrococcales</taxon>
        <taxon>Micrococcaceae</taxon>
        <taxon>Arthrobacter</taxon>
    </lineage>
</organism>
<reference evidence="1" key="1">
    <citation type="submission" date="2024-06" db="EMBL/GenBank/DDBJ databases">
        <title>Genomic Encyclopedia of Type Strains, Phase IV (KMG-IV): sequencing the most valuable type-strain genomes for metagenomic binning, comparative biology and taxonomic classification.</title>
        <authorList>
            <person name="Goeker M."/>
        </authorList>
    </citation>
    <scope>NUCLEOTIDE SEQUENCE</scope>
    <source>
        <strain evidence="1">SJCon</strain>
    </source>
</reference>
<accession>A0ACC6TGG4</accession>
<keyword evidence="2" id="KW-1185">Reference proteome</keyword>
<dbReference type="Proteomes" id="UP001549207">
    <property type="component" value="Unassembled WGS sequence"/>
</dbReference>
<comment type="caution">
    <text evidence="1">The sequence shown here is derived from an EMBL/GenBank/DDBJ whole genome shotgun (WGS) entry which is preliminary data.</text>
</comment>
<protein>
    <submittedName>
        <fullName evidence="1">Uncharacterized protein</fullName>
    </submittedName>
</protein>
<sequence>MTSMANRVKSPTRWDEVEIGDTVELRRNGARIHAGLVDARTADGDVVWVIAPAGGRRLFHICDGYDLVESPAPQ</sequence>
<proteinExistence type="predicted"/>
<gene>
    <name evidence="1" type="ORF">ABIC98_002491</name>
</gene>
<dbReference type="EMBL" id="JBEPNJ010000009">
    <property type="protein sequence ID" value="MET3772836.1"/>
    <property type="molecule type" value="Genomic_DNA"/>
</dbReference>